<keyword evidence="3" id="KW-1185">Reference proteome</keyword>
<feature type="transmembrane region" description="Helical" evidence="1">
    <location>
        <begin position="6"/>
        <end position="24"/>
    </location>
</feature>
<keyword evidence="1" id="KW-1133">Transmembrane helix</keyword>
<dbReference type="Proteomes" id="UP000190625">
    <property type="component" value="Unassembled WGS sequence"/>
</dbReference>
<dbReference type="AlphaFoldDB" id="A0A1T4Q183"/>
<gene>
    <name evidence="2" type="ORF">SAMN02745118_02386</name>
</gene>
<reference evidence="3" key="1">
    <citation type="submission" date="2017-02" db="EMBL/GenBank/DDBJ databases">
        <authorList>
            <person name="Varghese N."/>
            <person name="Submissions S."/>
        </authorList>
    </citation>
    <scope>NUCLEOTIDE SEQUENCE [LARGE SCALE GENOMIC DNA]</scope>
    <source>
        <strain evidence="3">ATCC BAA-73</strain>
    </source>
</reference>
<protein>
    <submittedName>
        <fullName evidence="2">Uncharacterized protein</fullName>
    </submittedName>
</protein>
<sequence length="120" mass="13846">MNILDTIITVLGMLSTAIIVLVKLKPGLDDYFRKGTPILAEIDDIIDAILLEFPNNDKLKTINDILDKLLSELKEVGYELDNESKKKIENRLKAKIKREGLRLDIDHKSGRYMIRYDKNF</sequence>
<keyword evidence="1" id="KW-0472">Membrane</keyword>
<evidence type="ECO:0000313" key="2">
    <source>
        <dbReference type="EMBL" id="SJZ97356.1"/>
    </source>
</evidence>
<accession>A0A1T4Q183</accession>
<proteinExistence type="predicted"/>
<dbReference type="EMBL" id="FUWM01000023">
    <property type="protein sequence ID" value="SJZ97356.1"/>
    <property type="molecule type" value="Genomic_DNA"/>
</dbReference>
<organism evidence="2 3">
    <name type="scientific">Selenihalanaerobacter shriftii</name>
    <dbReference type="NCBI Taxonomy" id="142842"/>
    <lineage>
        <taxon>Bacteria</taxon>
        <taxon>Bacillati</taxon>
        <taxon>Bacillota</taxon>
        <taxon>Clostridia</taxon>
        <taxon>Halanaerobiales</taxon>
        <taxon>Halobacteroidaceae</taxon>
        <taxon>Selenihalanaerobacter</taxon>
    </lineage>
</organism>
<dbReference type="RefSeq" id="WP_234983949.1">
    <property type="nucleotide sequence ID" value="NZ_FUWM01000023.1"/>
</dbReference>
<dbReference type="STRING" id="142842.SAMN02745118_02386"/>
<name>A0A1T4Q183_9FIRM</name>
<evidence type="ECO:0000313" key="3">
    <source>
        <dbReference type="Proteomes" id="UP000190625"/>
    </source>
</evidence>
<keyword evidence="1" id="KW-0812">Transmembrane</keyword>
<evidence type="ECO:0000256" key="1">
    <source>
        <dbReference type="SAM" id="Phobius"/>
    </source>
</evidence>